<dbReference type="InterPro" id="IPR009057">
    <property type="entry name" value="Homeodomain-like_sf"/>
</dbReference>
<dbReference type="Pfam" id="PF04255">
    <property type="entry name" value="DUF433"/>
    <property type="match status" value="1"/>
</dbReference>
<accession>A0ABD5RXA0</accession>
<organism evidence="1 2">
    <name type="scientific">Halobium palmae</name>
    <dbReference type="NCBI Taxonomy" id="1776492"/>
    <lineage>
        <taxon>Archaea</taxon>
        <taxon>Methanobacteriati</taxon>
        <taxon>Methanobacteriota</taxon>
        <taxon>Stenosarchaea group</taxon>
        <taxon>Halobacteria</taxon>
        <taxon>Halobacteriales</taxon>
        <taxon>Haloferacaceae</taxon>
        <taxon>Halobium</taxon>
    </lineage>
</organism>
<evidence type="ECO:0000313" key="1">
    <source>
        <dbReference type="EMBL" id="MFC6724080.1"/>
    </source>
</evidence>
<sequence>MSRIVHTPEPTVAGTDVTVREVIYAYDFLKYGPEDIAHKHDVSVADVEAALAYYYEHRGEFVPTPAEAVG</sequence>
<dbReference type="InterPro" id="IPR007367">
    <property type="entry name" value="DUF433"/>
</dbReference>
<dbReference type="Gene3D" id="1.10.10.10">
    <property type="entry name" value="Winged helix-like DNA-binding domain superfamily/Winged helix DNA-binding domain"/>
    <property type="match status" value="1"/>
</dbReference>
<dbReference type="SUPFAM" id="SSF46689">
    <property type="entry name" value="Homeodomain-like"/>
    <property type="match status" value="1"/>
</dbReference>
<evidence type="ECO:0000313" key="2">
    <source>
        <dbReference type="Proteomes" id="UP001596328"/>
    </source>
</evidence>
<protein>
    <submittedName>
        <fullName evidence="1">DUF433 domain-containing protein</fullName>
    </submittedName>
</protein>
<dbReference type="InterPro" id="IPR036388">
    <property type="entry name" value="WH-like_DNA-bd_sf"/>
</dbReference>
<name>A0ABD5RXA0_9EURY</name>
<proteinExistence type="predicted"/>
<reference evidence="1 2" key="1">
    <citation type="journal article" date="2019" name="Int. J. Syst. Evol. Microbiol.">
        <title>The Global Catalogue of Microorganisms (GCM) 10K type strain sequencing project: providing services to taxonomists for standard genome sequencing and annotation.</title>
        <authorList>
            <consortium name="The Broad Institute Genomics Platform"/>
            <consortium name="The Broad Institute Genome Sequencing Center for Infectious Disease"/>
            <person name="Wu L."/>
            <person name="Ma J."/>
        </authorList>
    </citation>
    <scope>NUCLEOTIDE SEQUENCE [LARGE SCALE GENOMIC DNA]</scope>
    <source>
        <strain evidence="1 2">NBRC 111368</strain>
    </source>
</reference>
<comment type="caution">
    <text evidence="1">The sequence shown here is derived from an EMBL/GenBank/DDBJ whole genome shotgun (WGS) entry which is preliminary data.</text>
</comment>
<keyword evidence="2" id="KW-1185">Reference proteome</keyword>
<dbReference type="AlphaFoldDB" id="A0ABD5RXA0"/>
<dbReference type="EMBL" id="JBHSWU010000097">
    <property type="protein sequence ID" value="MFC6724080.1"/>
    <property type="molecule type" value="Genomic_DNA"/>
</dbReference>
<gene>
    <name evidence="1" type="ORF">ACFQE1_06765</name>
</gene>
<dbReference type="Proteomes" id="UP001596328">
    <property type="component" value="Unassembled WGS sequence"/>
</dbReference>